<proteinExistence type="predicted"/>
<organism evidence="1 2">
    <name type="scientific">Burkholderia cepacia</name>
    <name type="common">Pseudomonas cepacia</name>
    <dbReference type="NCBI Taxonomy" id="292"/>
    <lineage>
        <taxon>Bacteria</taxon>
        <taxon>Pseudomonadati</taxon>
        <taxon>Pseudomonadota</taxon>
        <taxon>Betaproteobacteria</taxon>
        <taxon>Burkholderiales</taxon>
        <taxon>Burkholderiaceae</taxon>
        <taxon>Burkholderia</taxon>
        <taxon>Burkholderia cepacia complex</taxon>
    </lineage>
</organism>
<evidence type="ECO:0000313" key="2">
    <source>
        <dbReference type="Proteomes" id="UP000250416"/>
    </source>
</evidence>
<protein>
    <submittedName>
        <fullName evidence="1">Uncharacterized protein</fullName>
    </submittedName>
</protein>
<comment type="caution">
    <text evidence="1">The sequence shown here is derived from an EMBL/GenBank/DDBJ whole genome shotgun (WGS) entry which is preliminary data.</text>
</comment>
<evidence type="ECO:0000313" key="1">
    <source>
        <dbReference type="EMBL" id="SQA57453.1"/>
    </source>
</evidence>
<dbReference type="Proteomes" id="UP000250416">
    <property type="component" value="Unassembled WGS sequence"/>
</dbReference>
<gene>
    <name evidence="1" type="ORF">NCTC10661_06020</name>
</gene>
<name>A0AAE8NK65_BURCE</name>
<dbReference type="RefSeq" id="WP_111999066.1">
    <property type="nucleotide sequence ID" value="NZ_CADEUP010000006.1"/>
</dbReference>
<sequence length="73" mass="7709">MNGVDSNNIFALIVAAMATADAINQDTRQSLDNRAAAGRLRDGLRSWKGLAFEYRDWTPAASRVPATTGGAAA</sequence>
<dbReference type="EMBL" id="UARD01000044">
    <property type="protein sequence ID" value="SQA57453.1"/>
    <property type="molecule type" value="Genomic_DNA"/>
</dbReference>
<dbReference type="AlphaFoldDB" id="A0AAE8NK65"/>
<reference evidence="1 2" key="1">
    <citation type="submission" date="2018-06" db="EMBL/GenBank/DDBJ databases">
        <authorList>
            <consortium name="Pathogen Informatics"/>
            <person name="Doyle S."/>
        </authorList>
    </citation>
    <scope>NUCLEOTIDE SEQUENCE [LARGE SCALE GENOMIC DNA]</scope>
    <source>
        <strain evidence="1 2">NCTC10661</strain>
    </source>
</reference>
<accession>A0AAE8NK65</accession>